<feature type="domain" description="DUF7869" evidence="1">
    <location>
        <begin position="62"/>
        <end position="224"/>
    </location>
</feature>
<accession>A0A9Q1CEH5</accession>
<evidence type="ECO:0000259" key="1">
    <source>
        <dbReference type="Pfam" id="PF25273"/>
    </source>
</evidence>
<comment type="caution">
    <text evidence="2">The sequence shown here is derived from an EMBL/GenBank/DDBJ whole genome shotgun (WGS) entry which is preliminary data.</text>
</comment>
<dbReference type="EMBL" id="JAIZAY010000004">
    <property type="protein sequence ID" value="KAJ8043179.1"/>
    <property type="molecule type" value="Genomic_DNA"/>
</dbReference>
<dbReference type="PANTHER" id="PTHR33153">
    <property type="entry name" value="MYND-TYPE DOMAIN-CONTAINING PROTEIN"/>
    <property type="match status" value="1"/>
</dbReference>
<dbReference type="Proteomes" id="UP001152320">
    <property type="component" value="Chromosome 4"/>
</dbReference>
<sequence>MNISLEYGKKIYRRTSFQRLERKAYHDERDTARREPTELTCMILDGMDQSKTNVPHFIVLDKDNTHLAQLPVHFTGVLVHTGTPEGKIPLIFYDLKQVPHDSNLTIHCLIQALLTAKAHLGKVLFLQLDNCFRENKNKYVLSFAALMVELKIFKEVYVHFLPVGHTHEDVDQMFSCVPRHLRSHNAYTLPDLLSEPSASYHPPITMLPVKMVQNAKAVLANIMTLPNMTRNVEYVDSSLEKADYDRLVKELPHAYSSRLPVPAKEWWSHFIKVQMKEDYEKRLYFNGMKDLFDNANEFNTVRHCGIIRFDVCALVVQVPPKKLWILEDLILEASEESTSPTEGDEETLAALKARIENECPDVHIRAQGKTKMTSVNSCWRL</sequence>
<dbReference type="InterPro" id="IPR057191">
    <property type="entry name" value="DUF7869"/>
</dbReference>
<proteinExistence type="predicted"/>
<dbReference type="Pfam" id="PF25273">
    <property type="entry name" value="DUF7869"/>
    <property type="match status" value="1"/>
</dbReference>
<evidence type="ECO:0000313" key="3">
    <source>
        <dbReference type="Proteomes" id="UP001152320"/>
    </source>
</evidence>
<reference evidence="2" key="1">
    <citation type="submission" date="2021-10" db="EMBL/GenBank/DDBJ databases">
        <title>Tropical sea cucumber genome reveals ecological adaptation and Cuvierian tubules defense mechanism.</title>
        <authorList>
            <person name="Chen T."/>
        </authorList>
    </citation>
    <scope>NUCLEOTIDE SEQUENCE</scope>
    <source>
        <strain evidence="2">Nanhai2018</strain>
        <tissue evidence="2">Muscle</tissue>
    </source>
</reference>
<organism evidence="2 3">
    <name type="scientific">Holothuria leucospilota</name>
    <name type="common">Black long sea cucumber</name>
    <name type="synonym">Mertensiothuria leucospilota</name>
    <dbReference type="NCBI Taxonomy" id="206669"/>
    <lineage>
        <taxon>Eukaryota</taxon>
        <taxon>Metazoa</taxon>
        <taxon>Echinodermata</taxon>
        <taxon>Eleutherozoa</taxon>
        <taxon>Echinozoa</taxon>
        <taxon>Holothuroidea</taxon>
        <taxon>Aspidochirotacea</taxon>
        <taxon>Aspidochirotida</taxon>
        <taxon>Holothuriidae</taxon>
        <taxon>Holothuria</taxon>
    </lineage>
</organism>
<keyword evidence="3" id="KW-1185">Reference proteome</keyword>
<evidence type="ECO:0000313" key="2">
    <source>
        <dbReference type="EMBL" id="KAJ8043179.1"/>
    </source>
</evidence>
<dbReference type="PANTHER" id="PTHR33153:SF3">
    <property type="entry name" value="TRAFFICKING PROTEIN PARTICLE COMPLEX SUBUNIT 11 DOMAIN-CONTAINING PROTEIN"/>
    <property type="match status" value="1"/>
</dbReference>
<name>A0A9Q1CEH5_HOLLE</name>
<protein>
    <recommendedName>
        <fullName evidence="1">DUF7869 domain-containing protein</fullName>
    </recommendedName>
</protein>
<dbReference type="OrthoDB" id="410478at2759"/>
<gene>
    <name evidence="2" type="ORF">HOLleu_10158</name>
</gene>
<dbReference type="AlphaFoldDB" id="A0A9Q1CEH5"/>